<gene>
    <name evidence="1" type="ORF">LCGC14_0914420</name>
</gene>
<sequence>MRRRRMHAGSADPLLNYVFAVQGHSTFEQARAKGPIPTFVRTSADTRFSEAGVLEELANNIPSLTHDPVTGVSYGLQVPRSTVNEARNNRAAGATNGVIGSGGVLPTDWTMFAGTTGLSREVVGTGTEDGLPYCDLRFFGTATAGQTETRQTSTTAVAALQNEVWTTSRYVRLVGGDFTNVTSKKVEIQERDSGGAWLGSSGGSIAPTVAALKTQRGSHTRTLAEATTAFITEALTFAVDAGAVDFTVRVAGAQLEEVPLATPLVLTDAGGSSTRAQGSPTIALSSVPGFDETAFTMYFEGMTDSINNGSQTLVQIDAGSNANRHRIYVRASADDIVGHTTVSSSETALIFAGTLAAGTPFKALYAVEANNIALFLDGAQIGATDTSAALPTALTTVRFGVNQGADQPLASGYCSRFVIWNGRQPDVFGQRITA</sequence>
<protein>
    <submittedName>
        <fullName evidence="1">Uncharacterized protein</fullName>
    </submittedName>
</protein>
<organism evidence="1">
    <name type="scientific">marine sediment metagenome</name>
    <dbReference type="NCBI Taxonomy" id="412755"/>
    <lineage>
        <taxon>unclassified sequences</taxon>
        <taxon>metagenomes</taxon>
        <taxon>ecological metagenomes</taxon>
    </lineage>
</organism>
<dbReference type="AlphaFoldDB" id="A0A0F9NXD7"/>
<accession>A0A0F9NXD7</accession>
<comment type="caution">
    <text evidence="1">The sequence shown here is derived from an EMBL/GenBank/DDBJ whole genome shotgun (WGS) entry which is preliminary data.</text>
</comment>
<reference evidence="1" key="1">
    <citation type="journal article" date="2015" name="Nature">
        <title>Complex archaea that bridge the gap between prokaryotes and eukaryotes.</title>
        <authorList>
            <person name="Spang A."/>
            <person name="Saw J.H."/>
            <person name="Jorgensen S.L."/>
            <person name="Zaremba-Niedzwiedzka K."/>
            <person name="Martijn J."/>
            <person name="Lind A.E."/>
            <person name="van Eijk R."/>
            <person name="Schleper C."/>
            <person name="Guy L."/>
            <person name="Ettema T.J."/>
        </authorList>
    </citation>
    <scope>NUCLEOTIDE SEQUENCE</scope>
</reference>
<evidence type="ECO:0000313" key="1">
    <source>
        <dbReference type="EMBL" id="KKN22509.1"/>
    </source>
</evidence>
<dbReference type="EMBL" id="LAZR01003055">
    <property type="protein sequence ID" value="KKN22509.1"/>
    <property type="molecule type" value="Genomic_DNA"/>
</dbReference>
<name>A0A0F9NXD7_9ZZZZ</name>
<proteinExistence type="predicted"/>